<dbReference type="PROSITE" id="PS51522">
    <property type="entry name" value="ZF_NANOS"/>
    <property type="match status" value="1"/>
</dbReference>
<dbReference type="PANTHER" id="PTHR12887">
    <property type="entry name" value="NANOS PROTEIN"/>
    <property type="match status" value="1"/>
</dbReference>
<evidence type="ECO:0000256" key="6">
    <source>
        <dbReference type="ARBA" id="ARBA00022845"/>
    </source>
</evidence>
<evidence type="ECO:0000313" key="10">
    <source>
        <dbReference type="EMBL" id="KAJ3599135.1"/>
    </source>
</evidence>
<reference evidence="10" key="1">
    <citation type="submission" date="2022-07" db="EMBL/GenBank/DDBJ databases">
        <title>Chromosome-level genome of Muraenolepis orangiensis.</title>
        <authorList>
            <person name="Kim J."/>
        </authorList>
    </citation>
    <scope>NUCLEOTIDE SEQUENCE</scope>
    <source>
        <strain evidence="10">KU_S4_2022</strain>
        <tissue evidence="10">Muscle</tissue>
    </source>
</reference>
<evidence type="ECO:0000256" key="5">
    <source>
        <dbReference type="ARBA" id="ARBA00022833"/>
    </source>
</evidence>
<dbReference type="Gene3D" id="4.10.60.30">
    <property type="entry name" value="Nanos, RNA-binding domain"/>
    <property type="match status" value="1"/>
</dbReference>
<dbReference type="GO" id="GO:0003723">
    <property type="term" value="F:RNA binding"/>
    <property type="evidence" value="ECO:0007669"/>
    <property type="project" value="UniProtKB-UniRule"/>
</dbReference>
<comment type="subcellular location">
    <subcellularLocation>
        <location evidence="1">Cytoplasm</location>
    </subcellularLocation>
</comment>
<dbReference type="InterPro" id="IPR008705">
    <property type="entry name" value="Nanos/Xcar2"/>
</dbReference>
<dbReference type="GO" id="GO:0008270">
    <property type="term" value="F:zinc ion binding"/>
    <property type="evidence" value="ECO:0007669"/>
    <property type="project" value="UniProtKB-KW"/>
</dbReference>
<organism evidence="10 11">
    <name type="scientific">Muraenolepis orangiensis</name>
    <name type="common">Patagonian moray cod</name>
    <dbReference type="NCBI Taxonomy" id="630683"/>
    <lineage>
        <taxon>Eukaryota</taxon>
        <taxon>Metazoa</taxon>
        <taxon>Chordata</taxon>
        <taxon>Craniata</taxon>
        <taxon>Vertebrata</taxon>
        <taxon>Euteleostomi</taxon>
        <taxon>Actinopterygii</taxon>
        <taxon>Neopterygii</taxon>
        <taxon>Teleostei</taxon>
        <taxon>Neoteleostei</taxon>
        <taxon>Acanthomorphata</taxon>
        <taxon>Zeiogadaria</taxon>
        <taxon>Gadariae</taxon>
        <taxon>Gadiformes</taxon>
        <taxon>Muraenolepidoidei</taxon>
        <taxon>Muraenolepididae</taxon>
        <taxon>Muraenolepis</taxon>
    </lineage>
</organism>
<dbReference type="Proteomes" id="UP001148018">
    <property type="component" value="Unassembled WGS sequence"/>
</dbReference>
<accession>A0A9Q0E5D5</accession>
<name>A0A9Q0E5D5_9TELE</name>
<gene>
    <name evidence="10" type="ORF">NHX12_033098</name>
</gene>
<dbReference type="InterPro" id="IPR024161">
    <property type="entry name" value="Znf_nanos-typ"/>
</dbReference>
<dbReference type="GO" id="GO:0005737">
    <property type="term" value="C:cytoplasm"/>
    <property type="evidence" value="ECO:0007669"/>
    <property type="project" value="UniProtKB-SubCell"/>
</dbReference>
<comment type="caution">
    <text evidence="10">The sequence shown here is derived from an EMBL/GenBank/DDBJ whole genome shotgun (WGS) entry which is preliminary data.</text>
</comment>
<protein>
    <recommendedName>
        <fullName evidence="9">Nanos-type domain-containing protein</fullName>
    </recommendedName>
</protein>
<dbReference type="AlphaFoldDB" id="A0A9Q0E5D5"/>
<evidence type="ECO:0000256" key="2">
    <source>
        <dbReference type="ARBA" id="ARBA00022490"/>
    </source>
</evidence>
<evidence type="ECO:0000259" key="9">
    <source>
        <dbReference type="PROSITE" id="PS51522"/>
    </source>
</evidence>
<keyword evidence="6 8" id="KW-0810">Translation regulation</keyword>
<comment type="similarity">
    <text evidence="8">Belongs to the nanos family.</text>
</comment>
<sequence length="190" mass="21200">MEPDRECFQLWRDYLGLGDTLRDIIARGAEPAGSPEAPLLWGAQDLQSVGEEPCKKDDVQRSHVFDVETQRPVCSPTSRELPNSKDLFGATLSSPGPPCGLARRRAVVEEDTASPHHAERMFCRFCKNNGESQAVFESHWLKNQAGDVLCPYLQMYVCPVCGATGSRAHTKRFCPKVDKAYTSVYAKPRR</sequence>
<keyword evidence="4 8" id="KW-0863">Zinc-finger</keyword>
<keyword evidence="7 8" id="KW-0694">RNA-binding</keyword>
<evidence type="ECO:0000256" key="4">
    <source>
        <dbReference type="ARBA" id="ARBA00022771"/>
    </source>
</evidence>
<evidence type="ECO:0000313" key="11">
    <source>
        <dbReference type="Proteomes" id="UP001148018"/>
    </source>
</evidence>
<evidence type="ECO:0000256" key="8">
    <source>
        <dbReference type="PROSITE-ProRule" id="PRU00855"/>
    </source>
</evidence>
<keyword evidence="3" id="KW-0479">Metal-binding</keyword>
<dbReference type="InterPro" id="IPR038129">
    <property type="entry name" value="Nanos_sf"/>
</dbReference>
<dbReference type="OrthoDB" id="5864971at2759"/>
<evidence type="ECO:0000256" key="3">
    <source>
        <dbReference type="ARBA" id="ARBA00022723"/>
    </source>
</evidence>
<dbReference type="EMBL" id="JANIIK010000048">
    <property type="protein sequence ID" value="KAJ3599135.1"/>
    <property type="molecule type" value="Genomic_DNA"/>
</dbReference>
<feature type="domain" description="Nanos-type" evidence="9">
    <location>
        <begin position="122"/>
        <end position="176"/>
    </location>
</feature>
<proteinExistence type="inferred from homology"/>
<keyword evidence="5" id="KW-0862">Zinc</keyword>
<dbReference type="Pfam" id="PF05741">
    <property type="entry name" value="zf-nanos"/>
    <property type="match status" value="1"/>
</dbReference>
<keyword evidence="11" id="KW-1185">Reference proteome</keyword>
<dbReference type="GO" id="GO:0006417">
    <property type="term" value="P:regulation of translation"/>
    <property type="evidence" value="ECO:0007669"/>
    <property type="project" value="UniProtKB-UniRule"/>
</dbReference>
<keyword evidence="2" id="KW-0963">Cytoplasm</keyword>
<evidence type="ECO:0000256" key="7">
    <source>
        <dbReference type="ARBA" id="ARBA00022884"/>
    </source>
</evidence>
<evidence type="ECO:0000256" key="1">
    <source>
        <dbReference type="ARBA" id="ARBA00004496"/>
    </source>
</evidence>